<dbReference type="Pfam" id="PF01494">
    <property type="entry name" value="FAD_binding_3"/>
    <property type="match status" value="1"/>
</dbReference>
<dbReference type="PRINTS" id="PR00420">
    <property type="entry name" value="RNGMNOXGNASE"/>
</dbReference>
<dbReference type="SUPFAM" id="SSF51905">
    <property type="entry name" value="FAD/NAD(P)-binding domain"/>
    <property type="match status" value="1"/>
</dbReference>
<proteinExistence type="inferred from homology"/>
<dbReference type="InterPro" id="IPR051205">
    <property type="entry name" value="UbiH/COQ6_monooxygenase"/>
</dbReference>
<dbReference type="EMBL" id="BPRB01000204">
    <property type="protein sequence ID" value="GJE61347.1"/>
    <property type="molecule type" value="Genomic_DNA"/>
</dbReference>
<keyword evidence="7" id="KW-0503">Monooxygenase</keyword>
<comment type="caution">
    <text evidence="9">The sequence shown here is derived from an EMBL/GenBank/DDBJ whole genome shotgun (WGS) entry which is preliminary data.</text>
</comment>
<reference evidence="9" key="2">
    <citation type="submission" date="2021-08" db="EMBL/GenBank/DDBJ databases">
        <authorList>
            <person name="Tani A."/>
            <person name="Ola A."/>
            <person name="Ogura Y."/>
            <person name="Katsura K."/>
            <person name="Hayashi T."/>
        </authorList>
    </citation>
    <scope>NUCLEOTIDE SEQUENCE</scope>
    <source>
        <strain evidence="9">DSM 23632</strain>
    </source>
</reference>
<dbReference type="Gene3D" id="3.50.50.60">
    <property type="entry name" value="FAD/NAD(P)-binding domain"/>
    <property type="match status" value="2"/>
</dbReference>
<dbReference type="InterPro" id="IPR002938">
    <property type="entry name" value="FAD-bd"/>
</dbReference>
<keyword evidence="9" id="KW-0830">Ubiquinone</keyword>
<dbReference type="PANTHER" id="PTHR43876:SF7">
    <property type="entry name" value="UBIQUINONE BIOSYNTHESIS MONOOXYGENASE COQ6, MITOCHONDRIAL"/>
    <property type="match status" value="1"/>
</dbReference>
<sequence length="417" mass="43712">MSHRTPAPGDTRQAEVAVVGAGAAGLAAALALARAGVPTLLVGRHAPVADGRTVALLDGSVRFLEALGAWRERIAPHAAPLAVLQIIDDSGSLFRPPPARFHASEIGLSAFGWNVESARLVEALRAEARVAENLTLVEADAAACTPGEAVSTLALADGRTVEARLVVGADGARSPLRAGSGIRVREWSYPQGAITTILAHAQPHRDVSTEFHTRQGPFTLVPLPGGHRSSLVWVTGEGAARRLSELDAADLARAVEAQAKRMLGAMRIDGPRGRVPMRGLSVGSPTAHRLALIGEAAHVFPPIGAQGLNLGLRDAAALRDAVTEAFRDGRDPGARATLDGFARARRLDASLRSAAVDALNRSLLADLLPVDALRGLGLLAMSTIGPLRRAVMREGVLPRLNAPELMRAGRGFLDDRR</sequence>
<dbReference type="NCBIfam" id="TIGR01988">
    <property type="entry name" value="Ubi-OHases"/>
    <property type="match status" value="1"/>
</dbReference>
<evidence type="ECO:0000256" key="3">
    <source>
        <dbReference type="ARBA" id="ARBA00005349"/>
    </source>
</evidence>
<dbReference type="Proteomes" id="UP001055057">
    <property type="component" value="Unassembled WGS sequence"/>
</dbReference>
<keyword evidence="5" id="KW-0274">FAD</keyword>
<evidence type="ECO:0000256" key="7">
    <source>
        <dbReference type="ARBA" id="ARBA00023033"/>
    </source>
</evidence>
<keyword evidence="10" id="KW-1185">Reference proteome</keyword>
<gene>
    <name evidence="9" type="primary">ubiL_1</name>
    <name evidence="9" type="ORF">MPOCJGCO_3469</name>
</gene>
<organism evidence="9 10">
    <name type="scientific">Methylobacterium trifolii</name>
    <dbReference type="NCBI Taxonomy" id="1003092"/>
    <lineage>
        <taxon>Bacteria</taxon>
        <taxon>Pseudomonadati</taxon>
        <taxon>Pseudomonadota</taxon>
        <taxon>Alphaproteobacteria</taxon>
        <taxon>Hyphomicrobiales</taxon>
        <taxon>Methylobacteriaceae</taxon>
        <taxon>Methylobacterium</taxon>
    </lineage>
</organism>
<evidence type="ECO:0000259" key="8">
    <source>
        <dbReference type="Pfam" id="PF01494"/>
    </source>
</evidence>
<evidence type="ECO:0000313" key="10">
    <source>
        <dbReference type="Proteomes" id="UP001055057"/>
    </source>
</evidence>
<comment type="similarity">
    <text evidence="3">Belongs to the UbiH/COQ6 family.</text>
</comment>
<evidence type="ECO:0000256" key="1">
    <source>
        <dbReference type="ARBA" id="ARBA00001974"/>
    </source>
</evidence>
<comment type="cofactor">
    <cofactor evidence="1">
        <name>FAD</name>
        <dbReference type="ChEBI" id="CHEBI:57692"/>
    </cofactor>
</comment>
<dbReference type="PANTHER" id="PTHR43876">
    <property type="entry name" value="UBIQUINONE BIOSYNTHESIS MONOOXYGENASE COQ6, MITOCHONDRIAL"/>
    <property type="match status" value="1"/>
</dbReference>
<reference evidence="9" key="1">
    <citation type="journal article" date="2021" name="Front. Microbiol.">
        <title>Comprehensive Comparative Genomics and Phenotyping of Methylobacterium Species.</title>
        <authorList>
            <person name="Alessa O."/>
            <person name="Ogura Y."/>
            <person name="Fujitani Y."/>
            <person name="Takami H."/>
            <person name="Hayashi T."/>
            <person name="Sahin N."/>
            <person name="Tani A."/>
        </authorList>
    </citation>
    <scope>NUCLEOTIDE SEQUENCE</scope>
    <source>
        <strain evidence="9">DSM 23632</strain>
    </source>
</reference>
<evidence type="ECO:0000256" key="5">
    <source>
        <dbReference type="ARBA" id="ARBA00022827"/>
    </source>
</evidence>
<evidence type="ECO:0000256" key="2">
    <source>
        <dbReference type="ARBA" id="ARBA00004749"/>
    </source>
</evidence>
<dbReference type="RefSeq" id="WP_238183911.1">
    <property type="nucleotide sequence ID" value="NZ_BPRB01000204.1"/>
</dbReference>
<dbReference type="InterPro" id="IPR010971">
    <property type="entry name" value="UbiH/COQ6"/>
</dbReference>
<feature type="domain" description="FAD-binding" evidence="8">
    <location>
        <begin position="14"/>
        <end position="329"/>
    </location>
</feature>
<evidence type="ECO:0000256" key="6">
    <source>
        <dbReference type="ARBA" id="ARBA00023002"/>
    </source>
</evidence>
<accession>A0ABQ4U3C3</accession>
<evidence type="ECO:0000256" key="4">
    <source>
        <dbReference type="ARBA" id="ARBA00022630"/>
    </source>
</evidence>
<keyword evidence="6" id="KW-0560">Oxidoreductase</keyword>
<keyword evidence="4" id="KW-0285">Flavoprotein</keyword>
<dbReference type="InterPro" id="IPR036188">
    <property type="entry name" value="FAD/NAD-bd_sf"/>
</dbReference>
<protein>
    <submittedName>
        <fullName evidence="9">Ubiquinone hydroxylase UbiL</fullName>
    </submittedName>
</protein>
<evidence type="ECO:0000313" key="9">
    <source>
        <dbReference type="EMBL" id="GJE61347.1"/>
    </source>
</evidence>
<name>A0ABQ4U3C3_9HYPH</name>
<comment type="pathway">
    <text evidence="2">Cofactor biosynthesis; ubiquinone biosynthesis.</text>
</comment>